<evidence type="ECO:0000256" key="5">
    <source>
        <dbReference type="ARBA" id="ARBA00022833"/>
    </source>
</evidence>
<gene>
    <name evidence="9" type="ORF">BWZ43_02425</name>
</gene>
<dbReference type="GO" id="GO:0006508">
    <property type="term" value="P:proteolysis"/>
    <property type="evidence" value="ECO:0007669"/>
    <property type="project" value="UniProtKB-KW"/>
</dbReference>
<dbReference type="EMBL" id="MTLA01000026">
    <property type="protein sequence ID" value="OOP69914.1"/>
    <property type="molecule type" value="Genomic_DNA"/>
</dbReference>
<evidence type="ECO:0000256" key="7">
    <source>
        <dbReference type="PROSITE-ProRule" id="PRU01379"/>
    </source>
</evidence>
<keyword evidence="10" id="KW-1185">Reference proteome</keyword>
<evidence type="ECO:0000256" key="4">
    <source>
        <dbReference type="ARBA" id="ARBA00022801"/>
    </source>
</evidence>
<feature type="domain" description="Peptidase M14" evidence="8">
    <location>
        <begin position="78"/>
        <end position="353"/>
    </location>
</feature>
<dbReference type="AlphaFoldDB" id="A0A8E2IAW2"/>
<dbReference type="PANTHER" id="PTHR11705">
    <property type="entry name" value="PROTEASE FAMILY M14 CARBOXYPEPTIDASE A,B"/>
    <property type="match status" value="1"/>
</dbReference>
<comment type="cofactor">
    <cofactor evidence="1">
        <name>Zn(2+)</name>
        <dbReference type="ChEBI" id="CHEBI:29105"/>
    </cofactor>
</comment>
<dbReference type="SMART" id="SM00631">
    <property type="entry name" value="Zn_pept"/>
    <property type="match status" value="1"/>
</dbReference>
<keyword evidence="5" id="KW-0862">Zinc</keyword>
<sequence length="560" mass="62766">MKKIIRVTSLVAALSITAVMPFSGGLFQENAFAAQDKSEFTPYYGNGPSYIQPENIAHLFPSPHAQFTTPGFGKGKIAFTSQEEMMSFIKKLSNKNKNVHLKILGQSLEGRDIPLLLFTKDNPEKIKSNKKKPLIWIQGQIHGNEPAAGESTLVMAQMIAEGKLGDVLDQVNIAIVPRVNPDGSYNFKRYIATNLDANRDYIKVEYPEVQLINQAVNEYQPEVVLDTHEYTVNSSLLKKYGDKGSIASYDLLISPAKNLNIPEQLRKASEDLLLPEVQKVLDKEKLTHHDYYTLGTNDSGKLVATEGSTEARIGRNALGLKNTLTYLIETRGINIGRENFERRVYAQTIAQTNFIKSTAKHADQIKKLVSTARQEIVAKGKQINDNDKIVITSENKLIPDQLLEVIDLAKGERTAIPIDWKDSNEAYATLERERPTAYIMPPAYHDIARKLEILGVKVEKLNKPMKLQIEGFKVIDNKVSTTLENGHYTNQVTTEVTTKEQTFPKGSYVFNMSQANANVIAIALEPESIDSYVTFNFIPVEKGDEIPIYRYMKEGKLPTK</sequence>
<evidence type="ECO:0000259" key="8">
    <source>
        <dbReference type="PROSITE" id="PS52035"/>
    </source>
</evidence>
<proteinExistence type="inferred from homology"/>
<dbReference type="Pfam" id="PF00246">
    <property type="entry name" value="Peptidase_M14"/>
    <property type="match status" value="1"/>
</dbReference>
<comment type="similarity">
    <text evidence="2 7">Belongs to the peptidase M14 family.</text>
</comment>
<name>A0A8E2IAW2_9BACI</name>
<evidence type="ECO:0000256" key="2">
    <source>
        <dbReference type="ARBA" id="ARBA00005988"/>
    </source>
</evidence>
<feature type="active site" description="Proton donor/acceptor" evidence="7">
    <location>
        <position position="329"/>
    </location>
</feature>
<dbReference type="GO" id="GO:0004181">
    <property type="term" value="F:metallocarboxypeptidase activity"/>
    <property type="evidence" value="ECO:0007669"/>
    <property type="project" value="InterPro"/>
</dbReference>
<reference evidence="9 10" key="1">
    <citation type="submission" date="2017-01" db="EMBL/GenBank/DDBJ databases">
        <title>Draft genome sequence of Bacillus oleronius.</title>
        <authorList>
            <person name="Allam M."/>
        </authorList>
    </citation>
    <scope>NUCLEOTIDE SEQUENCE [LARGE SCALE GENOMIC DNA]</scope>
    <source>
        <strain evidence="9 10">DSM 9356</strain>
    </source>
</reference>
<dbReference type="Gene3D" id="3.40.630.10">
    <property type="entry name" value="Zn peptidases"/>
    <property type="match status" value="1"/>
</dbReference>
<keyword evidence="3" id="KW-0645">Protease</keyword>
<organism evidence="9 10">
    <name type="scientific">Heyndrickxia oleronia</name>
    <dbReference type="NCBI Taxonomy" id="38875"/>
    <lineage>
        <taxon>Bacteria</taxon>
        <taxon>Bacillati</taxon>
        <taxon>Bacillota</taxon>
        <taxon>Bacilli</taxon>
        <taxon>Bacillales</taxon>
        <taxon>Bacillaceae</taxon>
        <taxon>Heyndrickxia</taxon>
    </lineage>
</organism>
<dbReference type="RefSeq" id="WP_235849542.1">
    <property type="nucleotide sequence ID" value="NZ_CP065424.1"/>
</dbReference>
<evidence type="ECO:0000313" key="10">
    <source>
        <dbReference type="Proteomes" id="UP000189761"/>
    </source>
</evidence>
<dbReference type="PANTHER" id="PTHR11705:SF143">
    <property type="entry name" value="SLL0236 PROTEIN"/>
    <property type="match status" value="1"/>
</dbReference>
<evidence type="ECO:0000256" key="6">
    <source>
        <dbReference type="ARBA" id="ARBA00023049"/>
    </source>
</evidence>
<dbReference type="SUPFAM" id="SSF53187">
    <property type="entry name" value="Zn-dependent exopeptidases"/>
    <property type="match status" value="1"/>
</dbReference>
<keyword evidence="6" id="KW-0482">Metalloprotease</keyword>
<keyword evidence="4" id="KW-0378">Hydrolase</keyword>
<protein>
    <submittedName>
        <fullName evidence="9">Peptidase</fullName>
    </submittedName>
</protein>
<dbReference type="Proteomes" id="UP000189761">
    <property type="component" value="Unassembled WGS sequence"/>
</dbReference>
<evidence type="ECO:0000313" key="9">
    <source>
        <dbReference type="EMBL" id="OOP69914.1"/>
    </source>
</evidence>
<dbReference type="InterPro" id="IPR000834">
    <property type="entry name" value="Peptidase_M14"/>
</dbReference>
<evidence type="ECO:0000256" key="3">
    <source>
        <dbReference type="ARBA" id="ARBA00022670"/>
    </source>
</evidence>
<dbReference type="GO" id="GO:0008270">
    <property type="term" value="F:zinc ion binding"/>
    <property type="evidence" value="ECO:0007669"/>
    <property type="project" value="InterPro"/>
</dbReference>
<dbReference type="GO" id="GO:0005615">
    <property type="term" value="C:extracellular space"/>
    <property type="evidence" value="ECO:0007669"/>
    <property type="project" value="TreeGrafter"/>
</dbReference>
<accession>A0A8E2IAW2</accession>
<dbReference type="CDD" id="cd06242">
    <property type="entry name" value="M14-like"/>
    <property type="match status" value="1"/>
</dbReference>
<dbReference type="PROSITE" id="PS52035">
    <property type="entry name" value="PEPTIDASE_M14"/>
    <property type="match status" value="1"/>
</dbReference>
<evidence type="ECO:0000256" key="1">
    <source>
        <dbReference type="ARBA" id="ARBA00001947"/>
    </source>
</evidence>
<comment type="caution">
    <text evidence="9">The sequence shown here is derived from an EMBL/GenBank/DDBJ whole genome shotgun (WGS) entry which is preliminary data.</text>
</comment>